<dbReference type="SMART" id="SM00418">
    <property type="entry name" value="HTH_ARSR"/>
    <property type="match status" value="1"/>
</dbReference>
<dbReference type="InterPro" id="IPR036390">
    <property type="entry name" value="WH_DNA-bd_sf"/>
</dbReference>
<dbReference type="InterPro" id="IPR011991">
    <property type="entry name" value="ArsR-like_HTH"/>
</dbReference>
<evidence type="ECO:0000313" key="5">
    <source>
        <dbReference type="EMBL" id="MBF2707073.1"/>
    </source>
</evidence>
<accession>A0A930XXR5</accession>
<reference evidence="5" key="1">
    <citation type="submission" date="2020-11" db="EMBL/GenBank/DDBJ databases">
        <title>Genome of Flavobacterium soyangense.</title>
        <authorList>
            <person name="Liu Q."/>
            <person name="Xin Y.-H."/>
        </authorList>
    </citation>
    <scope>NUCLEOTIDE SEQUENCE</scope>
    <source>
        <strain evidence="5">CGMCC 1.13493</strain>
    </source>
</reference>
<gene>
    <name evidence="5" type="ORF">IR213_00470</name>
</gene>
<dbReference type="InterPro" id="IPR001845">
    <property type="entry name" value="HTH_ArsR_DNA-bd_dom"/>
</dbReference>
<sequence>MIASLNIKQVEKISKALGDPYRLKILKIISENQNFSKCCDISAEFNLAQSTMSHHIKQLVDADLLIAGKEGRNLKFVVNKEVCTAYVDYINSLVV</sequence>
<keyword evidence="6" id="KW-1185">Reference proteome</keyword>
<dbReference type="PROSITE" id="PS50987">
    <property type="entry name" value="HTH_ARSR_2"/>
    <property type="match status" value="1"/>
</dbReference>
<dbReference type="CDD" id="cd00090">
    <property type="entry name" value="HTH_ARSR"/>
    <property type="match status" value="1"/>
</dbReference>
<dbReference type="PANTHER" id="PTHR43132">
    <property type="entry name" value="ARSENICAL RESISTANCE OPERON REPRESSOR ARSR-RELATED"/>
    <property type="match status" value="1"/>
</dbReference>
<keyword evidence="3" id="KW-0804">Transcription</keyword>
<dbReference type="Gene3D" id="1.10.10.10">
    <property type="entry name" value="Winged helix-like DNA-binding domain superfamily/Winged helix DNA-binding domain"/>
    <property type="match status" value="1"/>
</dbReference>
<dbReference type="GO" id="GO:0003700">
    <property type="term" value="F:DNA-binding transcription factor activity"/>
    <property type="evidence" value="ECO:0007669"/>
    <property type="project" value="InterPro"/>
</dbReference>
<dbReference type="PANTHER" id="PTHR43132:SF2">
    <property type="entry name" value="ARSENICAL RESISTANCE OPERON REPRESSOR ARSR-RELATED"/>
    <property type="match status" value="1"/>
</dbReference>
<proteinExistence type="predicted"/>
<dbReference type="GO" id="GO:0003677">
    <property type="term" value="F:DNA binding"/>
    <property type="evidence" value="ECO:0007669"/>
    <property type="project" value="UniProtKB-KW"/>
</dbReference>
<organism evidence="5 6">
    <name type="scientific">Flavobacterium soyangense</name>
    <dbReference type="NCBI Taxonomy" id="2023265"/>
    <lineage>
        <taxon>Bacteria</taxon>
        <taxon>Pseudomonadati</taxon>
        <taxon>Bacteroidota</taxon>
        <taxon>Flavobacteriia</taxon>
        <taxon>Flavobacteriales</taxon>
        <taxon>Flavobacteriaceae</taxon>
        <taxon>Flavobacterium</taxon>
    </lineage>
</organism>
<evidence type="ECO:0000259" key="4">
    <source>
        <dbReference type="PROSITE" id="PS50987"/>
    </source>
</evidence>
<keyword evidence="1" id="KW-0805">Transcription regulation</keyword>
<keyword evidence="2" id="KW-0238">DNA-binding</keyword>
<dbReference type="RefSeq" id="WP_194310346.1">
    <property type="nucleotide sequence ID" value="NZ_JADHEC010000001.1"/>
</dbReference>
<dbReference type="PRINTS" id="PR00778">
    <property type="entry name" value="HTHARSR"/>
</dbReference>
<name>A0A930XXR5_9FLAO</name>
<dbReference type="Proteomes" id="UP000646211">
    <property type="component" value="Unassembled WGS sequence"/>
</dbReference>
<dbReference type="InterPro" id="IPR036388">
    <property type="entry name" value="WH-like_DNA-bd_sf"/>
</dbReference>
<dbReference type="Pfam" id="PF01022">
    <property type="entry name" value="HTH_5"/>
    <property type="match status" value="1"/>
</dbReference>
<dbReference type="NCBIfam" id="NF033788">
    <property type="entry name" value="HTH_metalloreg"/>
    <property type="match status" value="1"/>
</dbReference>
<dbReference type="AlphaFoldDB" id="A0A930XXR5"/>
<protein>
    <submittedName>
        <fullName evidence="5">Winged helix-turn-helix transcriptional regulator</fullName>
    </submittedName>
</protein>
<dbReference type="SUPFAM" id="SSF46785">
    <property type="entry name" value="Winged helix' DNA-binding domain"/>
    <property type="match status" value="1"/>
</dbReference>
<evidence type="ECO:0000256" key="1">
    <source>
        <dbReference type="ARBA" id="ARBA00023015"/>
    </source>
</evidence>
<evidence type="ECO:0000256" key="3">
    <source>
        <dbReference type="ARBA" id="ARBA00023163"/>
    </source>
</evidence>
<evidence type="ECO:0000313" key="6">
    <source>
        <dbReference type="Proteomes" id="UP000646211"/>
    </source>
</evidence>
<evidence type="ECO:0000256" key="2">
    <source>
        <dbReference type="ARBA" id="ARBA00023125"/>
    </source>
</evidence>
<dbReference type="InterPro" id="IPR051011">
    <property type="entry name" value="Metal_resp_trans_reg"/>
</dbReference>
<feature type="domain" description="HTH arsR-type" evidence="4">
    <location>
        <begin position="2"/>
        <end position="95"/>
    </location>
</feature>
<dbReference type="EMBL" id="JADHEC010000001">
    <property type="protein sequence ID" value="MBF2707073.1"/>
    <property type="molecule type" value="Genomic_DNA"/>
</dbReference>
<comment type="caution">
    <text evidence="5">The sequence shown here is derived from an EMBL/GenBank/DDBJ whole genome shotgun (WGS) entry which is preliminary data.</text>
</comment>